<feature type="compositionally biased region" description="Low complexity" evidence="1">
    <location>
        <begin position="170"/>
        <end position="183"/>
    </location>
</feature>
<dbReference type="RefSeq" id="WP_188643840.1">
    <property type="nucleotide sequence ID" value="NZ_BMKL01000001.1"/>
</dbReference>
<gene>
    <name evidence="2" type="ORF">GCM10011515_06730</name>
</gene>
<evidence type="ECO:0000313" key="2">
    <source>
        <dbReference type="EMBL" id="GGD89779.1"/>
    </source>
</evidence>
<dbReference type="Proteomes" id="UP000619041">
    <property type="component" value="Unassembled WGS sequence"/>
</dbReference>
<reference evidence="3" key="1">
    <citation type="journal article" date="2019" name="Int. J. Syst. Evol. Microbiol.">
        <title>The Global Catalogue of Microorganisms (GCM) 10K type strain sequencing project: providing services to taxonomists for standard genome sequencing and annotation.</title>
        <authorList>
            <consortium name="The Broad Institute Genomics Platform"/>
            <consortium name="The Broad Institute Genome Sequencing Center for Infectious Disease"/>
            <person name="Wu L."/>
            <person name="Ma J."/>
        </authorList>
    </citation>
    <scope>NUCLEOTIDE SEQUENCE [LARGE SCALE GENOMIC DNA]</scope>
    <source>
        <strain evidence="3">CGMCC 1.15959</strain>
    </source>
</reference>
<protein>
    <recommendedName>
        <fullName evidence="4">YtxH-like protein</fullName>
    </recommendedName>
</protein>
<evidence type="ECO:0000313" key="3">
    <source>
        <dbReference type="Proteomes" id="UP000619041"/>
    </source>
</evidence>
<feature type="compositionally biased region" description="Basic and acidic residues" evidence="1">
    <location>
        <begin position="140"/>
        <end position="149"/>
    </location>
</feature>
<comment type="caution">
    <text evidence="2">The sequence shown here is derived from an EMBL/GenBank/DDBJ whole genome shotgun (WGS) entry which is preliminary data.</text>
</comment>
<sequence>MTQATTPGISGASTGSTSIGEGLSSDATRLKDTATARVEQAADTRKEQATTTAHAISSAIDKAAGALREDDKAPEWLTTAFEKTARQVDELARTIENKDIADIRRSVTGFARQSPVAFLAAAAAAGFAAARFLRAGSEYQTRREQDTQRPFESTGSRSVTKSEGFRGASDRAPVGAAGAASGSDTGGAGSRDGMAGADNTAWAPSSAPLDSEGALS</sequence>
<name>A0ABQ1S3Q0_9SPHN</name>
<proteinExistence type="predicted"/>
<feature type="region of interest" description="Disordered" evidence="1">
    <location>
        <begin position="1"/>
        <end position="54"/>
    </location>
</feature>
<dbReference type="EMBL" id="BMKL01000001">
    <property type="protein sequence ID" value="GGD89779.1"/>
    <property type="molecule type" value="Genomic_DNA"/>
</dbReference>
<keyword evidence="3" id="KW-1185">Reference proteome</keyword>
<feature type="compositionally biased region" description="Polar residues" evidence="1">
    <location>
        <begin position="150"/>
        <end position="161"/>
    </location>
</feature>
<feature type="region of interest" description="Disordered" evidence="1">
    <location>
        <begin position="139"/>
        <end position="216"/>
    </location>
</feature>
<accession>A0ABQ1S3Q0</accession>
<organism evidence="2 3">
    <name type="scientific">Tsuneonella deserti</name>
    <dbReference type="NCBI Taxonomy" id="2035528"/>
    <lineage>
        <taxon>Bacteria</taxon>
        <taxon>Pseudomonadati</taxon>
        <taxon>Pseudomonadota</taxon>
        <taxon>Alphaproteobacteria</taxon>
        <taxon>Sphingomonadales</taxon>
        <taxon>Erythrobacteraceae</taxon>
        <taxon>Tsuneonella</taxon>
    </lineage>
</organism>
<feature type="compositionally biased region" description="Basic and acidic residues" evidence="1">
    <location>
        <begin position="28"/>
        <end position="48"/>
    </location>
</feature>
<evidence type="ECO:0000256" key="1">
    <source>
        <dbReference type="SAM" id="MobiDB-lite"/>
    </source>
</evidence>
<feature type="compositionally biased region" description="Low complexity" evidence="1">
    <location>
        <begin position="1"/>
        <end position="20"/>
    </location>
</feature>
<evidence type="ECO:0008006" key="4">
    <source>
        <dbReference type="Google" id="ProtNLM"/>
    </source>
</evidence>